<dbReference type="InterPro" id="IPR018611">
    <property type="entry name" value="Ufl1"/>
</dbReference>
<dbReference type="Pfam" id="PF25870">
    <property type="entry name" value="WHD_UFL1_5th"/>
    <property type="match status" value="1"/>
</dbReference>
<dbReference type="AlphaFoldDB" id="A0A9P5SNR4"/>
<keyword evidence="3" id="KW-0833">Ubl conjugation pathway</keyword>
<evidence type="ECO:0000259" key="5">
    <source>
        <dbReference type="Pfam" id="PF09743"/>
    </source>
</evidence>
<dbReference type="InterPro" id="IPR056761">
    <property type="entry name" value="Ufl1-like_C"/>
</dbReference>
<keyword evidence="8" id="KW-0436">Ligase</keyword>
<dbReference type="EMBL" id="JAAAUY010000131">
    <property type="protein sequence ID" value="KAF9334759.1"/>
    <property type="molecule type" value="Genomic_DNA"/>
</dbReference>
<dbReference type="PANTHER" id="PTHR31057:SF0">
    <property type="entry name" value="E3 UFM1-PROTEIN LIGASE 1"/>
    <property type="match status" value="1"/>
</dbReference>
<dbReference type="InterPro" id="IPR056579">
    <property type="entry name" value="Ufl1_N"/>
</dbReference>
<gene>
    <name evidence="8" type="primary">UFL1</name>
    <name evidence="8" type="ORF">BG006_001566</name>
</gene>
<feature type="domain" description="E3 UFM1-protein ligase 1-like N-terminal" evidence="5">
    <location>
        <begin position="23"/>
        <end position="283"/>
    </location>
</feature>
<comment type="caution">
    <text evidence="8">The sequence shown here is derived from an EMBL/GenBank/DDBJ whole genome shotgun (WGS) entry which is preliminary data.</text>
</comment>
<keyword evidence="9" id="KW-1185">Reference proteome</keyword>
<dbReference type="Pfam" id="PF25041">
    <property type="entry name" value="UFL1_C"/>
    <property type="match status" value="1"/>
</dbReference>
<protein>
    <submittedName>
        <fullName evidence="8">E3 UFM1-protein ligase 1</fullName>
    </submittedName>
</protein>
<proteinExistence type="inferred from homology"/>
<evidence type="ECO:0000259" key="7">
    <source>
        <dbReference type="Pfam" id="PF25041"/>
    </source>
</evidence>
<dbReference type="InterPro" id="IPR056580">
    <property type="entry name" value="Ufl1_dom"/>
</dbReference>
<evidence type="ECO:0000256" key="4">
    <source>
        <dbReference type="SAM" id="MobiDB-lite"/>
    </source>
</evidence>
<dbReference type="GO" id="GO:0032434">
    <property type="term" value="P:regulation of proteasomal ubiquitin-dependent protein catabolic process"/>
    <property type="evidence" value="ECO:0007669"/>
    <property type="project" value="TreeGrafter"/>
</dbReference>
<dbReference type="Pfam" id="PF09743">
    <property type="entry name" value="E3_UFM1_ligase"/>
    <property type="match status" value="1"/>
</dbReference>
<evidence type="ECO:0000256" key="3">
    <source>
        <dbReference type="ARBA" id="ARBA00022786"/>
    </source>
</evidence>
<organism evidence="8 9">
    <name type="scientific">Podila minutissima</name>
    <dbReference type="NCBI Taxonomy" id="64525"/>
    <lineage>
        <taxon>Eukaryota</taxon>
        <taxon>Fungi</taxon>
        <taxon>Fungi incertae sedis</taxon>
        <taxon>Mucoromycota</taxon>
        <taxon>Mortierellomycotina</taxon>
        <taxon>Mortierellomycetes</taxon>
        <taxon>Mortierellales</taxon>
        <taxon>Mortierellaceae</taxon>
        <taxon>Podila</taxon>
    </lineage>
</organism>
<keyword evidence="2" id="KW-0808">Transferase</keyword>
<dbReference type="GO" id="GO:0016874">
    <property type="term" value="F:ligase activity"/>
    <property type="evidence" value="ECO:0007669"/>
    <property type="project" value="UniProtKB-KW"/>
</dbReference>
<evidence type="ECO:0000313" key="9">
    <source>
        <dbReference type="Proteomes" id="UP000696485"/>
    </source>
</evidence>
<accession>A0A9P5SNR4</accession>
<evidence type="ECO:0000259" key="6">
    <source>
        <dbReference type="Pfam" id="PF23659"/>
    </source>
</evidence>
<dbReference type="Proteomes" id="UP000696485">
    <property type="component" value="Unassembled WGS sequence"/>
</dbReference>
<evidence type="ECO:0000256" key="1">
    <source>
        <dbReference type="ARBA" id="ARBA00010789"/>
    </source>
</evidence>
<dbReference type="GO" id="GO:1990592">
    <property type="term" value="P:protein K69-linked ufmylation"/>
    <property type="evidence" value="ECO:0007669"/>
    <property type="project" value="TreeGrafter"/>
</dbReference>
<evidence type="ECO:0000313" key="8">
    <source>
        <dbReference type="EMBL" id="KAF9334759.1"/>
    </source>
</evidence>
<feature type="domain" description="E3 UFM1-protein ligase 1-like" evidence="6">
    <location>
        <begin position="540"/>
        <end position="615"/>
    </location>
</feature>
<dbReference type="GO" id="GO:0005789">
    <property type="term" value="C:endoplasmic reticulum membrane"/>
    <property type="evidence" value="ECO:0007669"/>
    <property type="project" value="TreeGrafter"/>
</dbReference>
<sequence length="813" mass="90028">MTSSIWTSIFGTGISQEDLKGPASLSEDACNDLVHSLVRLGYLSDIATSLDGKTFITQEQLTQDITSVLNKRNGRVSLLDLPRALNVNSDDIQARIMDLMKANPGRYVQAQDELFKMEYLDDMISQLNDELTKRGFWTVADQCRKHKLSLEFMKQFLRDKVGTVINGHWDTADRGAVYASWFMETERNALSAMLQELKEPTPLHVLQARHVVQDQFFYALCDALSKDQDLPGVFKGVNDQGLFVPRPYKEQQAEMIESFFRNNGFIEYGIIKRHGVTDPKAYIQTNHPSALLLDTHAVKESIWSIVDASVEDCVSNLSWIDIKPLVPTPLTKEDISSLLRQLPSLKEPSRIAISPEQDHSLTGLGGGVPQEITIVQDSIVVTSGQLQRCLLEMGPLLDRKAKSLVSWRLSFGGDARIEGIEDLEDMNVLGLLGGKEASPALARVNSKLGAAVSKQQKKRFQDFLTIQDVKEEVRNLEPDFEPALVNAVAGTLYKDLLLNLRDRNRSVVLNQVEDEDEASGAETDVDNKEPAQEDKIGLIQLAAKDLSDRIRLASKGIDLFDDVTVRNSLSKYLLQTWCTEMLDMLVLSCSLVENTNASPSSDSSTQVRDRVRKSFYSRGQGSTASEAKQGPFVVTAEDQQQLLTFVAADVATGLQKLRKIVGGSCKHKSLVEFQTISQPFVENLPETAAAPRDESQLLTDHLAELSQNLSGIKPQAGDALMLHIVTLIVFQSWTGNMLHASGKFVPRILRQLRAIAEKFASSGADTRLEQLELLDKMLAAVLAAAKQESDSLEGTFPCQDVYNLGIELSAPHA</sequence>
<dbReference type="GO" id="GO:0061666">
    <property type="term" value="F:UFM1 ligase activity"/>
    <property type="evidence" value="ECO:0007669"/>
    <property type="project" value="InterPro"/>
</dbReference>
<dbReference type="PANTHER" id="PTHR31057">
    <property type="entry name" value="E3 UFM1-PROTEIN LIGASE 1"/>
    <property type="match status" value="1"/>
</dbReference>
<comment type="similarity">
    <text evidence="1">Belongs to the UFL1 family.</text>
</comment>
<name>A0A9P5SNR4_9FUNG</name>
<dbReference type="GO" id="GO:0034976">
    <property type="term" value="P:response to endoplasmic reticulum stress"/>
    <property type="evidence" value="ECO:0007669"/>
    <property type="project" value="TreeGrafter"/>
</dbReference>
<feature type="domain" description="E3 UFM1-protein ligase-like C-terminal" evidence="7">
    <location>
        <begin position="694"/>
        <end position="754"/>
    </location>
</feature>
<feature type="region of interest" description="Disordered" evidence="4">
    <location>
        <begin position="511"/>
        <end position="530"/>
    </location>
</feature>
<reference evidence="8" key="1">
    <citation type="journal article" date="2020" name="Fungal Divers.">
        <title>Resolving the Mortierellaceae phylogeny through synthesis of multi-gene phylogenetics and phylogenomics.</title>
        <authorList>
            <person name="Vandepol N."/>
            <person name="Liber J."/>
            <person name="Desiro A."/>
            <person name="Na H."/>
            <person name="Kennedy M."/>
            <person name="Barry K."/>
            <person name="Grigoriev I.V."/>
            <person name="Miller A.N."/>
            <person name="O'Donnell K."/>
            <person name="Stajich J.E."/>
            <person name="Bonito G."/>
        </authorList>
    </citation>
    <scope>NUCLEOTIDE SEQUENCE</scope>
    <source>
        <strain evidence="8">NVP1</strain>
    </source>
</reference>
<evidence type="ECO:0000256" key="2">
    <source>
        <dbReference type="ARBA" id="ARBA00022679"/>
    </source>
</evidence>
<dbReference type="Pfam" id="PF23659">
    <property type="entry name" value="UFL1"/>
    <property type="match status" value="1"/>
</dbReference>